<keyword evidence="2" id="KW-0808">Transferase</keyword>
<dbReference type="GeneID" id="63146850"/>
<dbReference type="InterPro" id="IPR050500">
    <property type="entry name" value="Phos_Acetyltrans/Butyryltrans"/>
</dbReference>
<gene>
    <name evidence="5" type="ORF">CBF32_09595</name>
</gene>
<evidence type="ECO:0000256" key="3">
    <source>
        <dbReference type="ARBA" id="ARBA00023315"/>
    </source>
</evidence>
<evidence type="ECO:0000256" key="1">
    <source>
        <dbReference type="ARBA" id="ARBA00005656"/>
    </source>
</evidence>
<dbReference type="RefSeq" id="WP_114289983.1">
    <property type="nucleotide sequence ID" value="NZ_NGJX01000009.1"/>
</dbReference>
<accession>A0A369ATC8</accession>
<dbReference type="PANTHER" id="PTHR43356:SF2">
    <property type="entry name" value="PHOSPHATE ACETYLTRANSFERASE"/>
    <property type="match status" value="1"/>
</dbReference>
<dbReference type="SUPFAM" id="SSF53659">
    <property type="entry name" value="Isocitrate/Isopropylmalate dehydrogenase-like"/>
    <property type="match status" value="1"/>
</dbReference>
<name>A0A369ATC8_9ENTE</name>
<comment type="caution">
    <text evidence="5">The sequence shown here is derived from an EMBL/GenBank/DDBJ whole genome shotgun (WGS) entry which is preliminary data.</text>
</comment>
<dbReference type="Pfam" id="PF01515">
    <property type="entry name" value="PTA_PTB"/>
    <property type="match status" value="1"/>
</dbReference>
<sequence length="298" mass="32721">MYRNLDEVFQLAKTKGRKRIAIAAAHDAETIKAAIMGYDEQLFTPILIGEKERIETIIQGLDRNISEFEIIDSQDNNESAQTAVSFVKDKKADLLMKGHLETAEMIRAVVKKETGIAIKETISHINLMEIEKYDKLVIMTDVAISINPTLEQKKDILENAVSVFHALGYEKPKVAAVCAIEKINLKMPETVEAKELKDLNEAGIIKNCIVEGPISFDIAIDKGRATRKHFEGKIQGDADILLMPNLLAGNLLSKGISIFGEAKAVGFVMGAEVPIVLTSRGALAKAKYQSMLACLAIV</sequence>
<proteinExistence type="inferred from homology"/>
<keyword evidence="6" id="KW-1185">Reference proteome</keyword>
<comment type="similarity">
    <text evidence="1">Belongs to the phosphate acetyltransferase and butyryltransferase family.</text>
</comment>
<dbReference type="InterPro" id="IPR002505">
    <property type="entry name" value="PTA_PTB"/>
</dbReference>
<dbReference type="PIRSF" id="PIRSF000428">
    <property type="entry name" value="P_Ac_trans"/>
    <property type="match status" value="1"/>
</dbReference>
<evidence type="ECO:0000259" key="4">
    <source>
        <dbReference type="Pfam" id="PF01515"/>
    </source>
</evidence>
<dbReference type="OrthoDB" id="9774179at2"/>
<dbReference type="GO" id="GO:0016746">
    <property type="term" value="F:acyltransferase activity"/>
    <property type="evidence" value="ECO:0007669"/>
    <property type="project" value="UniProtKB-KW"/>
</dbReference>
<feature type="domain" description="Phosphate acetyl/butaryl transferase" evidence="4">
    <location>
        <begin position="77"/>
        <end position="290"/>
    </location>
</feature>
<reference evidence="5 6" key="1">
    <citation type="submission" date="2017-05" db="EMBL/GenBank/DDBJ databases">
        <title>Vagococcus spp. assemblies.</title>
        <authorList>
            <person name="Gulvik C.A."/>
        </authorList>
    </citation>
    <scope>NUCLEOTIDE SEQUENCE [LARGE SCALE GENOMIC DNA]</scope>
    <source>
        <strain evidence="5 6">NCFB 2497</strain>
    </source>
</reference>
<dbReference type="Proteomes" id="UP000288197">
    <property type="component" value="Unassembled WGS sequence"/>
</dbReference>
<dbReference type="AlphaFoldDB" id="A0A369ATC8"/>
<evidence type="ECO:0000313" key="5">
    <source>
        <dbReference type="EMBL" id="RSU01103.1"/>
    </source>
</evidence>
<keyword evidence="3" id="KW-0012">Acyltransferase</keyword>
<protein>
    <recommendedName>
        <fullName evidence="4">Phosphate acetyl/butaryl transferase domain-containing protein</fullName>
    </recommendedName>
</protein>
<organism evidence="5 6">
    <name type="scientific">Vagococcus fluvialis</name>
    <dbReference type="NCBI Taxonomy" id="2738"/>
    <lineage>
        <taxon>Bacteria</taxon>
        <taxon>Bacillati</taxon>
        <taxon>Bacillota</taxon>
        <taxon>Bacilli</taxon>
        <taxon>Lactobacillales</taxon>
        <taxon>Enterococcaceae</taxon>
        <taxon>Vagococcus</taxon>
    </lineage>
</organism>
<dbReference type="PANTHER" id="PTHR43356">
    <property type="entry name" value="PHOSPHATE ACETYLTRANSFERASE"/>
    <property type="match status" value="1"/>
</dbReference>
<evidence type="ECO:0000256" key="2">
    <source>
        <dbReference type="ARBA" id="ARBA00022679"/>
    </source>
</evidence>
<dbReference type="Gene3D" id="3.40.718.10">
    <property type="entry name" value="Isopropylmalate Dehydrogenase"/>
    <property type="match status" value="1"/>
</dbReference>
<dbReference type="EMBL" id="NGJX01000009">
    <property type="protein sequence ID" value="RSU01103.1"/>
    <property type="molecule type" value="Genomic_DNA"/>
</dbReference>
<evidence type="ECO:0000313" key="6">
    <source>
        <dbReference type="Proteomes" id="UP000288197"/>
    </source>
</evidence>
<dbReference type="InterPro" id="IPR012147">
    <property type="entry name" value="P_Ac_Bu_trans"/>
</dbReference>